<sequence>MKHTRVAGAAAAVAVGAALVVPTASAATKVDKLDANLTPLNFVNTNDFHGHFTKDFACAVTSAKRELPGTTFLSAGDNIGGSPFESASQNDDPAIDYLNALGLQASAVGNHEFDKGFSDLTGRVQQRADWTYLGANVYKAGTTTPALPSYKIIDVNGVKVGVVGAVTKDVPSLVAKPGIAGLDFGDPVPAVSKVAKELKDGNPANGEADVVIAEYHEGAPMGGDGVTLAQDEAASSQFKEIVQQTDKSVDAIFTGHTHMLYAFDAPVPGGQGTRPVVQTDFYAQYLGVLQLGYNKQTGKVEQYNVANREVTAPTAACASDPAYTKAANIVDTANAKAKEIGQQQIGTLTADITTAYKDGSRDDRMRESTLSNTIAQSYVDSLNKPGRDGGVTIGVMNPGGVRAELLASNGGKITYADAASIMPFNNTVQTIDVTGAQFKAVLEQQWQPAGSSRPFLKLGLSKNVTYTFDPSAPDGSHITSVTIDGKPLADSATYKVASNSFLLAGGDNFTAFAKGTNSRDSGLIDQSLFVEWIKEHSPLSPSFAKNGVAVENQPTQVTAGQQTKITVSGLDLTSLGSPTTTSVEVLLGGKSLGTFPVTKALSSTPPFPSRNETADIVVTIPADVAAGPAALVVKAAQTGTTVTMPVTVVAGSEPSQSPSPSGSDTTSPSPSGSDTTSPTGTETGTETATGSSSVTGPPIITDGGAGGSGNDRALLLGGGALLLLGAGVTLIGRRVRG</sequence>
<reference evidence="7 8" key="1">
    <citation type="submission" date="2020-05" db="EMBL/GenBank/DDBJ databases">
        <title>Flexivirga sp. ID2601S isolated from air conditioner.</title>
        <authorList>
            <person name="Kim D.H."/>
        </authorList>
    </citation>
    <scope>NUCLEOTIDE SEQUENCE [LARGE SCALE GENOMIC DNA]</scope>
    <source>
        <strain evidence="7 8">ID2601S</strain>
    </source>
</reference>
<dbReference type="SUPFAM" id="SSF56300">
    <property type="entry name" value="Metallo-dependent phosphatases"/>
    <property type="match status" value="1"/>
</dbReference>
<dbReference type="PRINTS" id="PR01607">
    <property type="entry name" value="APYRASEFAMLY"/>
</dbReference>
<evidence type="ECO:0000256" key="4">
    <source>
        <dbReference type="SAM" id="Phobius"/>
    </source>
</evidence>
<dbReference type="PANTHER" id="PTHR11575:SF24">
    <property type="entry name" value="5'-NUCLEOTIDASE"/>
    <property type="match status" value="1"/>
</dbReference>
<feature type="signal peptide" evidence="2">
    <location>
        <begin position="1"/>
        <end position="26"/>
    </location>
</feature>
<dbReference type="SUPFAM" id="SSF55816">
    <property type="entry name" value="5'-nucleotidase (syn. UDP-sugar hydrolase), C-terminal domain"/>
    <property type="match status" value="1"/>
</dbReference>
<keyword evidence="2" id="KW-0547">Nucleotide-binding</keyword>
<dbReference type="GO" id="GO:0009166">
    <property type="term" value="P:nucleotide catabolic process"/>
    <property type="evidence" value="ECO:0007669"/>
    <property type="project" value="InterPro"/>
</dbReference>
<evidence type="ECO:0000259" key="5">
    <source>
        <dbReference type="Pfam" id="PF00149"/>
    </source>
</evidence>
<dbReference type="InterPro" id="IPR036907">
    <property type="entry name" value="5'-Nucleotdase_C_sf"/>
</dbReference>
<evidence type="ECO:0000313" key="8">
    <source>
        <dbReference type="Proteomes" id="UP000557772"/>
    </source>
</evidence>
<feature type="transmembrane region" description="Helical" evidence="4">
    <location>
        <begin position="713"/>
        <end position="732"/>
    </location>
</feature>
<comment type="caution">
    <text evidence="7">The sequence shown here is derived from an EMBL/GenBank/DDBJ whole genome shotgun (WGS) entry which is preliminary data.</text>
</comment>
<proteinExistence type="inferred from homology"/>
<evidence type="ECO:0000256" key="1">
    <source>
        <dbReference type="ARBA" id="ARBA00022729"/>
    </source>
</evidence>
<dbReference type="Pfam" id="PF02872">
    <property type="entry name" value="5_nucleotid_C"/>
    <property type="match status" value="1"/>
</dbReference>
<dbReference type="GO" id="GO:0008253">
    <property type="term" value="F:5'-nucleotidase activity"/>
    <property type="evidence" value="ECO:0007669"/>
    <property type="project" value="TreeGrafter"/>
</dbReference>
<comment type="similarity">
    <text evidence="2">Belongs to the 5'-nucleotidase family.</text>
</comment>
<dbReference type="GO" id="GO:0030288">
    <property type="term" value="C:outer membrane-bounded periplasmic space"/>
    <property type="evidence" value="ECO:0007669"/>
    <property type="project" value="TreeGrafter"/>
</dbReference>
<dbReference type="InterPro" id="IPR008334">
    <property type="entry name" value="5'-Nucleotdase_C"/>
</dbReference>
<dbReference type="RefSeq" id="WP_171153234.1">
    <property type="nucleotide sequence ID" value="NZ_JABENB010000001.1"/>
</dbReference>
<dbReference type="Gene3D" id="3.90.780.10">
    <property type="entry name" value="5'-Nucleotidase, C-terminal domain"/>
    <property type="match status" value="1"/>
</dbReference>
<dbReference type="InterPro" id="IPR029052">
    <property type="entry name" value="Metallo-depent_PP-like"/>
</dbReference>
<evidence type="ECO:0000256" key="3">
    <source>
        <dbReference type="SAM" id="MobiDB-lite"/>
    </source>
</evidence>
<feature type="chain" id="PRO_5033101050" evidence="2">
    <location>
        <begin position="27"/>
        <end position="737"/>
    </location>
</feature>
<gene>
    <name evidence="7" type="ORF">HJ588_06555</name>
</gene>
<feature type="compositionally biased region" description="Low complexity" evidence="3">
    <location>
        <begin position="650"/>
        <end position="693"/>
    </location>
</feature>
<keyword evidence="4" id="KW-0472">Membrane</keyword>
<accession>A0A849ADI8</accession>
<dbReference type="PANTHER" id="PTHR11575">
    <property type="entry name" value="5'-NUCLEOTIDASE-RELATED"/>
    <property type="match status" value="1"/>
</dbReference>
<dbReference type="Pfam" id="PF00149">
    <property type="entry name" value="Metallophos"/>
    <property type="match status" value="1"/>
</dbReference>
<keyword evidence="4" id="KW-1133">Transmembrane helix</keyword>
<feature type="region of interest" description="Disordered" evidence="3">
    <location>
        <begin position="650"/>
        <end position="705"/>
    </location>
</feature>
<dbReference type="Proteomes" id="UP000557772">
    <property type="component" value="Unassembled WGS sequence"/>
</dbReference>
<keyword evidence="4" id="KW-0812">Transmembrane</keyword>
<dbReference type="GO" id="GO:0008768">
    <property type="term" value="F:UDP-sugar diphosphatase activity"/>
    <property type="evidence" value="ECO:0007669"/>
    <property type="project" value="TreeGrafter"/>
</dbReference>
<keyword evidence="1 2" id="KW-0732">Signal</keyword>
<name>A0A849ADI8_9MICO</name>
<evidence type="ECO:0000259" key="6">
    <source>
        <dbReference type="Pfam" id="PF02872"/>
    </source>
</evidence>
<feature type="domain" description="5'-Nucleotidase C-terminal" evidence="6">
    <location>
        <begin position="345"/>
        <end position="513"/>
    </location>
</feature>
<keyword evidence="2" id="KW-0378">Hydrolase</keyword>
<organism evidence="7 8">
    <name type="scientific">Flexivirga aerilata</name>
    <dbReference type="NCBI Taxonomy" id="1656889"/>
    <lineage>
        <taxon>Bacteria</taxon>
        <taxon>Bacillati</taxon>
        <taxon>Actinomycetota</taxon>
        <taxon>Actinomycetes</taxon>
        <taxon>Micrococcales</taxon>
        <taxon>Dermacoccaceae</taxon>
        <taxon>Flexivirga</taxon>
    </lineage>
</organism>
<dbReference type="Gene3D" id="3.60.21.10">
    <property type="match status" value="1"/>
</dbReference>
<dbReference type="EMBL" id="JABENB010000001">
    <property type="protein sequence ID" value="NNG38934.1"/>
    <property type="molecule type" value="Genomic_DNA"/>
</dbReference>
<evidence type="ECO:0000256" key="2">
    <source>
        <dbReference type="RuleBase" id="RU362119"/>
    </source>
</evidence>
<protein>
    <submittedName>
        <fullName evidence="7">Bifunctional metallophosphatase/5'-nucleotidase</fullName>
    </submittedName>
</protein>
<dbReference type="GO" id="GO:0000166">
    <property type="term" value="F:nucleotide binding"/>
    <property type="evidence" value="ECO:0007669"/>
    <property type="project" value="UniProtKB-KW"/>
</dbReference>
<dbReference type="InterPro" id="IPR006179">
    <property type="entry name" value="5_nucleotidase/apyrase"/>
</dbReference>
<keyword evidence="8" id="KW-1185">Reference proteome</keyword>
<evidence type="ECO:0000313" key="7">
    <source>
        <dbReference type="EMBL" id="NNG38934.1"/>
    </source>
</evidence>
<feature type="domain" description="Calcineurin-like phosphoesterase" evidence="5">
    <location>
        <begin position="42"/>
        <end position="259"/>
    </location>
</feature>
<dbReference type="InterPro" id="IPR004843">
    <property type="entry name" value="Calcineurin-like_PHP"/>
</dbReference>
<dbReference type="AlphaFoldDB" id="A0A849ADI8"/>